<dbReference type="AlphaFoldDB" id="A0A964BMF9"/>
<keyword evidence="9" id="KW-1185">Reference proteome</keyword>
<evidence type="ECO:0000313" key="8">
    <source>
        <dbReference type="EMBL" id="MCC0176179.1"/>
    </source>
</evidence>
<gene>
    <name evidence="8" type="ORF">I4641_04210</name>
</gene>
<feature type="transmembrane region" description="Helical" evidence="5">
    <location>
        <begin position="213"/>
        <end position="235"/>
    </location>
</feature>
<evidence type="ECO:0000259" key="6">
    <source>
        <dbReference type="Pfam" id="PF00324"/>
    </source>
</evidence>
<evidence type="ECO:0000259" key="7">
    <source>
        <dbReference type="Pfam" id="PF03522"/>
    </source>
</evidence>
<feature type="transmembrane region" description="Helical" evidence="5">
    <location>
        <begin position="21"/>
        <end position="43"/>
    </location>
</feature>
<dbReference type="PANTHER" id="PTHR11827:SF72">
    <property type="entry name" value="GH08340P"/>
    <property type="match status" value="1"/>
</dbReference>
<feature type="domain" description="SLC12A transporter C-terminal" evidence="7">
    <location>
        <begin position="492"/>
        <end position="577"/>
    </location>
</feature>
<feature type="transmembrane region" description="Helical" evidence="5">
    <location>
        <begin position="247"/>
        <end position="270"/>
    </location>
</feature>
<accession>A0A964BMF9</accession>
<comment type="subcellular location">
    <subcellularLocation>
        <location evidence="1">Membrane</location>
        <topology evidence="1">Multi-pass membrane protein</topology>
    </subcellularLocation>
</comment>
<protein>
    <submittedName>
        <fullName evidence="8">Amino acid permease</fullName>
    </submittedName>
</protein>
<dbReference type="EMBL" id="JADWDC010000007">
    <property type="protein sequence ID" value="MCC0176179.1"/>
    <property type="molecule type" value="Genomic_DNA"/>
</dbReference>
<dbReference type="InterPro" id="IPR004842">
    <property type="entry name" value="SLC12A_fam"/>
</dbReference>
<feature type="transmembrane region" description="Helical" evidence="5">
    <location>
        <begin position="101"/>
        <end position="125"/>
    </location>
</feature>
<dbReference type="GO" id="GO:0015377">
    <property type="term" value="F:chloride:monoatomic cation symporter activity"/>
    <property type="evidence" value="ECO:0007669"/>
    <property type="project" value="InterPro"/>
</dbReference>
<evidence type="ECO:0000313" key="9">
    <source>
        <dbReference type="Proteomes" id="UP000729733"/>
    </source>
</evidence>
<dbReference type="PANTHER" id="PTHR11827">
    <property type="entry name" value="SOLUTE CARRIER FAMILY 12, CATION COTRANSPORTERS"/>
    <property type="match status" value="1"/>
</dbReference>
<keyword evidence="4 5" id="KW-0472">Membrane</keyword>
<evidence type="ECO:0000256" key="3">
    <source>
        <dbReference type="ARBA" id="ARBA00022989"/>
    </source>
</evidence>
<reference evidence="8" key="1">
    <citation type="journal article" date="2021" name="Antonie Van Leeuwenhoek">
        <title>Draft genome and description of Waterburya agarophytonicola gen. nov. sp. nov. (Pleurocapsales, Cyanobacteria): a seaweed symbiont.</title>
        <authorList>
            <person name="Bonthond G."/>
            <person name="Shalygin S."/>
            <person name="Bayer T."/>
            <person name="Weinberger F."/>
        </authorList>
    </citation>
    <scope>NUCLEOTIDE SEQUENCE</scope>
    <source>
        <strain evidence="8">KI4</strain>
    </source>
</reference>
<dbReference type="InterPro" id="IPR004841">
    <property type="entry name" value="AA-permease/SLC12A_dom"/>
</dbReference>
<keyword evidence="3 5" id="KW-1133">Transmembrane helix</keyword>
<dbReference type="Gene3D" id="1.20.1740.10">
    <property type="entry name" value="Amino acid/polyamine transporter I"/>
    <property type="match status" value="1"/>
</dbReference>
<evidence type="ECO:0000256" key="1">
    <source>
        <dbReference type="ARBA" id="ARBA00004141"/>
    </source>
</evidence>
<feature type="transmembrane region" description="Helical" evidence="5">
    <location>
        <begin position="145"/>
        <end position="164"/>
    </location>
</feature>
<evidence type="ECO:0000256" key="4">
    <source>
        <dbReference type="ARBA" id="ARBA00023136"/>
    </source>
</evidence>
<organism evidence="8 9">
    <name type="scientific">Waterburya agarophytonicola KI4</name>
    <dbReference type="NCBI Taxonomy" id="2874699"/>
    <lineage>
        <taxon>Bacteria</taxon>
        <taxon>Bacillati</taxon>
        <taxon>Cyanobacteriota</taxon>
        <taxon>Cyanophyceae</taxon>
        <taxon>Pleurocapsales</taxon>
        <taxon>Hyellaceae</taxon>
        <taxon>Waterburya</taxon>
        <taxon>Waterburya agarophytonicola</taxon>
    </lineage>
</organism>
<feature type="transmembrane region" description="Helical" evidence="5">
    <location>
        <begin position="374"/>
        <end position="392"/>
    </location>
</feature>
<dbReference type="Pfam" id="PF03522">
    <property type="entry name" value="SLC12"/>
    <property type="match status" value="2"/>
</dbReference>
<feature type="domain" description="SLC12A transporter C-terminal" evidence="7">
    <location>
        <begin position="596"/>
        <end position="684"/>
    </location>
</feature>
<comment type="caution">
    <text evidence="8">The sequence shown here is derived from an EMBL/GenBank/DDBJ whole genome shotgun (WGS) entry which is preliminary data.</text>
</comment>
<sequence length="752" mass="81442">MKSSPDPNSISTVSPPPQSSGLGTFGGVFTPSILTILGVIMYLRFGWVVGNAGLIGTLVIVTISTSITFLTALSVCAIATDKVVRAGGAYYMISRSLGIETGGAVGISLYFAQAVSVALYTIGFAESLVRAKIDIFGLSINFQDFGLNQTYVALITTVLVGILAVTSAELAIKAQYFIMAAIAISLLTFILGSPLPGVDPQMFSAPPETALPFWTVFAVFFPAVTGIMAGVNMSGDLKDPVKSLPTGTLAAVGTGYVIYMLLPIFLAMRADSVNLIDSNVFVMQETALKGFGFTMLLGVWGATLSSAIGSILGAPRVLQALARDGVLPPLFSFLGKGHGKDDEPRNGTWFSLGIAIAAVCVGDLNLIAPILSMFFLTTYLVLNVSAAIEGFLQSPSFRPSFRVHWSLSLLGAIGCLGVMFLIDAFATVCAAIVVSGIYIWLQRRELETTWGDVRRGMWMALISQGIFQIEEQDDTKNWRPHILVLSGAPQKRWSLIELADGFSHNRSLMTVSSVLPSGSRDLKQQLNLEKTIRDYLQKRGVRALVRVVTAKDPFEGAVRLVETYGLGPLVPNTIVLGDSEQPERRASFCNAIAEIHASKRNLVVFHENQQQGFGFRRSIDVWWGGMQSNGSLMLLLAYLLRTDINWRNAKIYMKLVVADLNAAAAAKDNLNELSKNLRIDVIPKVIVAEGRSFDEILQQSSRNADLIFLGMAEPSENFTEYYEKLQARVTNLPSTIFVLAAPEFAIGQVLNE</sequence>
<feature type="transmembrane region" description="Helical" evidence="5">
    <location>
        <begin position="413"/>
        <end position="441"/>
    </location>
</feature>
<keyword evidence="2 5" id="KW-0812">Transmembrane</keyword>
<evidence type="ECO:0000256" key="2">
    <source>
        <dbReference type="ARBA" id="ARBA00022692"/>
    </source>
</evidence>
<feature type="transmembrane region" description="Helical" evidence="5">
    <location>
        <begin position="55"/>
        <end position="80"/>
    </location>
</feature>
<name>A0A964BMF9_9CYAN</name>
<proteinExistence type="predicted"/>
<dbReference type="RefSeq" id="WP_229639217.1">
    <property type="nucleotide sequence ID" value="NZ_JADWDC010000007.1"/>
</dbReference>
<dbReference type="Pfam" id="PF00324">
    <property type="entry name" value="AA_permease"/>
    <property type="match status" value="1"/>
</dbReference>
<feature type="domain" description="Amino acid permease/ SLC12A" evidence="6">
    <location>
        <begin position="28"/>
        <end position="483"/>
    </location>
</feature>
<dbReference type="InterPro" id="IPR018491">
    <property type="entry name" value="SLC12_C"/>
</dbReference>
<dbReference type="GO" id="GO:0016020">
    <property type="term" value="C:membrane"/>
    <property type="evidence" value="ECO:0007669"/>
    <property type="project" value="UniProtKB-SubCell"/>
</dbReference>
<evidence type="ECO:0000256" key="5">
    <source>
        <dbReference type="SAM" id="Phobius"/>
    </source>
</evidence>
<feature type="transmembrane region" description="Helical" evidence="5">
    <location>
        <begin position="290"/>
        <end position="314"/>
    </location>
</feature>
<dbReference type="Proteomes" id="UP000729733">
    <property type="component" value="Unassembled WGS sequence"/>
</dbReference>
<feature type="transmembrane region" description="Helical" evidence="5">
    <location>
        <begin position="176"/>
        <end position="193"/>
    </location>
</feature>